<accession>A0ABW1IRJ2</accession>
<keyword evidence="4 5" id="KW-0119">Carbohydrate metabolism</keyword>
<reference evidence="8" key="1">
    <citation type="journal article" date="2019" name="Int. J. Syst. Evol. Microbiol.">
        <title>The Global Catalogue of Microorganisms (GCM) 10K type strain sequencing project: providing services to taxonomists for standard genome sequencing and annotation.</title>
        <authorList>
            <consortium name="The Broad Institute Genomics Platform"/>
            <consortium name="The Broad Institute Genome Sequencing Center for Infectious Disease"/>
            <person name="Wu L."/>
            <person name="Ma J."/>
        </authorList>
    </citation>
    <scope>NUCLEOTIDE SEQUENCE [LARGE SCALE GENOMIC DNA]</scope>
    <source>
        <strain evidence="8">CCM 8749</strain>
    </source>
</reference>
<dbReference type="Gene3D" id="3.20.20.140">
    <property type="entry name" value="Metal-dependent hydrolases"/>
    <property type="match status" value="1"/>
</dbReference>
<comment type="caution">
    <text evidence="7">The sequence shown here is derived from an EMBL/GenBank/DDBJ whole genome shotgun (WGS) entry which is preliminary data.</text>
</comment>
<keyword evidence="2" id="KW-0479">Metal-binding</keyword>
<dbReference type="EMBL" id="JBHSQV010000169">
    <property type="protein sequence ID" value="MFC5987735.1"/>
    <property type="molecule type" value="Genomic_DNA"/>
</dbReference>
<dbReference type="InterPro" id="IPR003764">
    <property type="entry name" value="GlcNAc_6-P_deAcase"/>
</dbReference>
<keyword evidence="3 5" id="KW-0378">Hydrolase</keyword>
<dbReference type="Gene3D" id="2.30.40.10">
    <property type="entry name" value="Urease, subunit C, domain 1"/>
    <property type="match status" value="1"/>
</dbReference>
<dbReference type="InterPro" id="IPR032466">
    <property type="entry name" value="Metal_Hydrolase"/>
</dbReference>
<dbReference type="InterPro" id="IPR006680">
    <property type="entry name" value="Amidohydro-rel"/>
</dbReference>
<dbReference type="GO" id="GO:0008448">
    <property type="term" value="F:N-acetylglucosamine-6-phosphate deacetylase activity"/>
    <property type="evidence" value="ECO:0007669"/>
    <property type="project" value="UniProtKB-EC"/>
</dbReference>
<dbReference type="CDD" id="cd00854">
    <property type="entry name" value="NagA"/>
    <property type="match status" value="1"/>
</dbReference>
<protein>
    <submittedName>
        <fullName evidence="7">N-acetylglucosamine-6-phosphate deacetylase</fullName>
        <ecNumber evidence="7">3.5.1.25</ecNumber>
    </submittedName>
</protein>
<dbReference type="InterPro" id="IPR011059">
    <property type="entry name" value="Metal-dep_hydrolase_composite"/>
</dbReference>
<organism evidence="7 8">
    <name type="scientific">Marinicrinis lubricantis</name>
    <dbReference type="NCBI Taxonomy" id="2086470"/>
    <lineage>
        <taxon>Bacteria</taxon>
        <taxon>Bacillati</taxon>
        <taxon>Bacillota</taxon>
        <taxon>Bacilli</taxon>
        <taxon>Bacillales</taxon>
        <taxon>Paenibacillaceae</taxon>
    </lineage>
</organism>
<evidence type="ECO:0000256" key="3">
    <source>
        <dbReference type="ARBA" id="ARBA00022801"/>
    </source>
</evidence>
<evidence type="ECO:0000256" key="2">
    <source>
        <dbReference type="ARBA" id="ARBA00022723"/>
    </source>
</evidence>
<dbReference type="PIRSF" id="PIRSF038994">
    <property type="entry name" value="NagA"/>
    <property type="match status" value="1"/>
</dbReference>
<name>A0ABW1IRJ2_9BACL</name>
<sequence>MKICIQGGNVVTETGVLNNQQVLLEEGKITAIGPPDTYFDQVVDASGCYVLPGFIDLHVHGGGGADVSDGTKEAIQQVCRFHAAHGTTGMLLTTRTMPKDEVSDVLRTMASCIHSPDPQGSLPMGIHLEGPFIHEDYKGAQNADHMIAPDVSLMEHWMELSEQSIRLVTLAPEKTGADQLIRWLTSRGIIASAGHCGPDYDTMLKAIEYGVSHITHCFNGMSGFSHRNPGMLAAALMDERVSAELIMDTIHVHPAAGKLLLYNKGLQNTLLVTDAIRAAGLPDGEYRSAGGRQIYVEDGAARLPSGQLAGSTLTMNKAVAHAVQHMGVSVQEASIMASLIPARKLGLSDRKGSIMVGKDADVVIADSDFNVRMTIRNGRVIYRSIA</sequence>
<keyword evidence="8" id="KW-1185">Reference proteome</keyword>
<evidence type="ECO:0000259" key="6">
    <source>
        <dbReference type="Pfam" id="PF01979"/>
    </source>
</evidence>
<evidence type="ECO:0000256" key="1">
    <source>
        <dbReference type="ARBA" id="ARBA00010716"/>
    </source>
</evidence>
<comment type="similarity">
    <text evidence="1 5">Belongs to the metallo-dependent hydrolases superfamily. NagA family.</text>
</comment>
<dbReference type="RefSeq" id="WP_379895150.1">
    <property type="nucleotide sequence ID" value="NZ_CBCSCT010000032.1"/>
</dbReference>
<dbReference type="Pfam" id="PF01979">
    <property type="entry name" value="Amidohydro_1"/>
    <property type="match status" value="1"/>
</dbReference>
<dbReference type="EC" id="3.5.1.25" evidence="7"/>
<proteinExistence type="inferred from homology"/>
<dbReference type="PANTHER" id="PTHR11113:SF14">
    <property type="entry name" value="N-ACETYLGLUCOSAMINE-6-PHOSPHATE DEACETYLASE"/>
    <property type="match status" value="1"/>
</dbReference>
<dbReference type="SUPFAM" id="SSF51338">
    <property type="entry name" value="Composite domain of metallo-dependent hydrolases"/>
    <property type="match status" value="1"/>
</dbReference>
<gene>
    <name evidence="7" type="primary">nagA</name>
    <name evidence="7" type="ORF">ACFPXP_15120</name>
</gene>
<evidence type="ECO:0000313" key="7">
    <source>
        <dbReference type="EMBL" id="MFC5987735.1"/>
    </source>
</evidence>
<dbReference type="Proteomes" id="UP001596250">
    <property type="component" value="Unassembled WGS sequence"/>
</dbReference>
<dbReference type="SUPFAM" id="SSF51556">
    <property type="entry name" value="Metallo-dependent hydrolases"/>
    <property type="match status" value="1"/>
</dbReference>
<feature type="domain" description="Amidohydrolase-related" evidence="6">
    <location>
        <begin position="49"/>
        <end position="380"/>
    </location>
</feature>
<dbReference type="PANTHER" id="PTHR11113">
    <property type="entry name" value="N-ACETYLGLUCOSAMINE-6-PHOSPHATE DEACETYLASE"/>
    <property type="match status" value="1"/>
</dbReference>
<dbReference type="NCBIfam" id="TIGR00221">
    <property type="entry name" value="nagA"/>
    <property type="match status" value="1"/>
</dbReference>
<evidence type="ECO:0000256" key="4">
    <source>
        <dbReference type="ARBA" id="ARBA00023277"/>
    </source>
</evidence>
<evidence type="ECO:0000313" key="8">
    <source>
        <dbReference type="Proteomes" id="UP001596250"/>
    </source>
</evidence>
<evidence type="ECO:0000256" key="5">
    <source>
        <dbReference type="PIRNR" id="PIRNR038994"/>
    </source>
</evidence>